<dbReference type="InterPro" id="IPR055141">
    <property type="entry name" value="TADA2A_B-like_dom"/>
</dbReference>
<dbReference type="Pfam" id="PF22941">
    <property type="entry name" value="TADA2A-like_3rd"/>
    <property type="match status" value="2"/>
</dbReference>
<proteinExistence type="predicted"/>
<dbReference type="GO" id="GO:0003682">
    <property type="term" value="F:chromatin binding"/>
    <property type="evidence" value="ECO:0007669"/>
    <property type="project" value="TreeGrafter"/>
</dbReference>
<sequence length="658" mass="75560">EQKLKVVYGACVSAAKQLSERSVGEKKPRLPGEKVPFVTELYGYNLKRQEFEIEHDNDAEQLLSDMEFKDCDTDAEREQKLQVLHIYSKRLDERKRRKEFVLERNLLYPDQFELSLSAEERQIYNKCKVFARFHSKEEHKELIKKVIEEHRILKRIQDLQEARAAGFTTTTEANRFIEEKRKKEAEENLVRLNHGGPGSVAGKGLKSPRGLQRNLQPFGSESLSKATLPIICSSLDNWDVSGLLGANLLSETEKEMCKEMRILPAHYFKMLETLASEIKKGTVKKKSDAYSFFRVEQKTPPPLVNLSPKEELPISVEIKEEASGKDDSVDQPLPVLAGVKKKANAPQTQDTIKLEAAKQLSERSVGEKKPRLPGEKVPFVTELYGYNLKRQEFEIEHDNDAEQLLSDMEFKDCDTDAEREQKLQVLHIYSKRLDERKRRKEFVLERNLLYPDQFELSLSAEEKQIYNKCKVFARFHSKEEHKELIQKVIEEQRILKRIQDLQEARAAGCTTTTEANRFIEEKRKKEAEENLVRVNHGGPGSVAGKALKSPRGLQRNLQPFGSESLSKATLPIICSSLDNWDVSGLLGADLLSETEKEMCNVMRILPAHYFKMLETLTREIKKGTVKKKSDAYSFFRVEPSKVDRVYDLLIQKGIGESS</sequence>
<dbReference type="GO" id="GO:0006338">
    <property type="term" value="P:chromatin remodeling"/>
    <property type="evidence" value="ECO:0007669"/>
    <property type="project" value="TreeGrafter"/>
</dbReference>
<feature type="non-terminal residue" evidence="2">
    <location>
        <position position="1"/>
    </location>
</feature>
<dbReference type="InterPro" id="IPR009057">
    <property type="entry name" value="Homeodomain-like_sf"/>
</dbReference>
<feature type="domain" description="SWIRM" evidence="1">
    <location>
        <begin position="571"/>
        <end position="658"/>
    </location>
</feature>
<dbReference type="SUPFAM" id="SSF46689">
    <property type="entry name" value="Homeodomain-like"/>
    <property type="match status" value="2"/>
</dbReference>
<dbReference type="GO" id="GO:0005634">
    <property type="term" value="C:nucleus"/>
    <property type="evidence" value="ECO:0007669"/>
    <property type="project" value="TreeGrafter"/>
</dbReference>
<dbReference type="GO" id="GO:0006357">
    <property type="term" value="P:regulation of transcription by RNA polymerase II"/>
    <property type="evidence" value="ECO:0007669"/>
    <property type="project" value="TreeGrafter"/>
</dbReference>
<dbReference type="PANTHER" id="PTHR12374">
    <property type="entry name" value="TRANSCRIPTIONAL ADAPTOR 2 ADA2 -RELATED"/>
    <property type="match status" value="1"/>
</dbReference>
<dbReference type="InterPro" id="IPR007526">
    <property type="entry name" value="SWIRM"/>
</dbReference>
<reference evidence="2" key="1">
    <citation type="submission" date="2019-12" db="EMBL/GenBank/DDBJ databases">
        <title>Genome sequencing and annotation of Brassica cretica.</title>
        <authorList>
            <person name="Studholme D.J."/>
            <person name="Sarris P.F."/>
        </authorList>
    </citation>
    <scope>NUCLEOTIDE SEQUENCE</scope>
    <source>
        <strain evidence="2">PFS-102/07</strain>
        <tissue evidence="2">Leaf</tissue>
    </source>
</reference>
<gene>
    <name evidence="2" type="ORF">F2Q70_00023795</name>
</gene>
<accession>A0A8S9GPE5</accession>
<dbReference type="Gene3D" id="1.10.10.10">
    <property type="entry name" value="Winged helix-like DNA-binding domain superfamily/Winged helix DNA-binding domain"/>
    <property type="match status" value="2"/>
</dbReference>
<dbReference type="InterPro" id="IPR036388">
    <property type="entry name" value="WH-like_DNA-bd_sf"/>
</dbReference>
<comment type="caution">
    <text evidence="2">The sequence shown here is derived from an EMBL/GenBank/DDBJ whole genome shotgun (WGS) entry which is preliminary data.</text>
</comment>
<dbReference type="FunFam" id="1.10.10.10:FF:000087">
    <property type="entry name" value="Transcriptional adapter 2"/>
    <property type="match status" value="2"/>
</dbReference>
<dbReference type="PANTHER" id="PTHR12374:SF20">
    <property type="entry name" value="TRANSCRIPTIONAL ADAPTER 2-ALPHA"/>
    <property type="match status" value="1"/>
</dbReference>
<organism evidence="2">
    <name type="scientific">Brassica cretica</name>
    <name type="common">Mustard</name>
    <dbReference type="NCBI Taxonomy" id="69181"/>
    <lineage>
        <taxon>Eukaryota</taxon>
        <taxon>Viridiplantae</taxon>
        <taxon>Streptophyta</taxon>
        <taxon>Embryophyta</taxon>
        <taxon>Tracheophyta</taxon>
        <taxon>Spermatophyta</taxon>
        <taxon>Magnoliopsida</taxon>
        <taxon>eudicotyledons</taxon>
        <taxon>Gunneridae</taxon>
        <taxon>Pentapetalae</taxon>
        <taxon>rosids</taxon>
        <taxon>malvids</taxon>
        <taxon>Brassicales</taxon>
        <taxon>Brassicaceae</taxon>
        <taxon>Brassiceae</taxon>
        <taxon>Brassica</taxon>
    </lineage>
</organism>
<dbReference type="PROSITE" id="PS50934">
    <property type="entry name" value="SWIRM"/>
    <property type="match status" value="1"/>
</dbReference>
<protein>
    <recommendedName>
        <fullName evidence="1">SWIRM domain-containing protein</fullName>
    </recommendedName>
</protein>
<dbReference type="AlphaFoldDB" id="A0A8S9GPE5"/>
<dbReference type="GO" id="GO:0003713">
    <property type="term" value="F:transcription coactivator activity"/>
    <property type="evidence" value="ECO:0007669"/>
    <property type="project" value="TreeGrafter"/>
</dbReference>
<dbReference type="EMBL" id="QGKY02001925">
    <property type="protein sequence ID" value="KAF2547439.1"/>
    <property type="molecule type" value="Genomic_DNA"/>
</dbReference>
<evidence type="ECO:0000259" key="1">
    <source>
        <dbReference type="PROSITE" id="PS50934"/>
    </source>
</evidence>
<name>A0A8S9GPE5_BRACR</name>
<evidence type="ECO:0000313" key="2">
    <source>
        <dbReference type="EMBL" id="KAF2547439.1"/>
    </source>
</evidence>